<keyword evidence="1" id="KW-0812">Transmembrane</keyword>
<evidence type="ECO:0000313" key="2">
    <source>
        <dbReference type="EMBL" id="KAK0455369.1"/>
    </source>
</evidence>
<keyword evidence="1" id="KW-0472">Membrane</keyword>
<dbReference type="Proteomes" id="UP001175211">
    <property type="component" value="Unassembled WGS sequence"/>
</dbReference>
<reference evidence="2" key="1">
    <citation type="submission" date="2023-06" db="EMBL/GenBank/DDBJ databases">
        <authorList>
            <consortium name="Lawrence Berkeley National Laboratory"/>
            <person name="Ahrendt S."/>
            <person name="Sahu N."/>
            <person name="Indic B."/>
            <person name="Wong-Bajracharya J."/>
            <person name="Merenyi Z."/>
            <person name="Ke H.-M."/>
            <person name="Monk M."/>
            <person name="Kocsube S."/>
            <person name="Drula E."/>
            <person name="Lipzen A."/>
            <person name="Balint B."/>
            <person name="Henrissat B."/>
            <person name="Andreopoulos B."/>
            <person name="Martin F.M."/>
            <person name="Harder C.B."/>
            <person name="Rigling D."/>
            <person name="Ford K.L."/>
            <person name="Foster G.D."/>
            <person name="Pangilinan J."/>
            <person name="Papanicolaou A."/>
            <person name="Barry K."/>
            <person name="LaButti K."/>
            <person name="Viragh M."/>
            <person name="Koriabine M."/>
            <person name="Yan M."/>
            <person name="Riley R."/>
            <person name="Champramary S."/>
            <person name="Plett K.L."/>
            <person name="Tsai I.J."/>
            <person name="Slot J."/>
            <person name="Sipos G."/>
            <person name="Plett J."/>
            <person name="Nagy L.G."/>
            <person name="Grigoriev I.V."/>
        </authorList>
    </citation>
    <scope>NUCLEOTIDE SEQUENCE</scope>
    <source>
        <strain evidence="2">CCBAS 213</strain>
    </source>
</reference>
<protein>
    <submittedName>
        <fullName evidence="2">Uncharacterized protein</fullName>
    </submittedName>
</protein>
<evidence type="ECO:0000313" key="3">
    <source>
        <dbReference type="Proteomes" id="UP001175211"/>
    </source>
</evidence>
<dbReference type="AlphaFoldDB" id="A0AA39K6B1"/>
<keyword evidence="1" id="KW-1133">Transmembrane helix</keyword>
<evidence type="ECO:0000256" key="1">
    <source>
        <dbReference type="SAM" id="Phobius"/>
    </source>
</evidence>
<proteinExistence type="predicted"/>
<gene>
    <name evidence="2" type="ORF">EV420DRAFT_565159</name>
</gene>
<keyword evidence="3" id="KW-1185">Reference proteome</keyword>
<feature type="transmembrane region" description="Helical" evidence="1">
    <location>
        <begin position="77"/>
        <end position="97"/>
    </location>
</feature>
<name>A0AA39K6B1_ARMTA</name>
<dbReference type="GeneID" id="85366151"/>
<organism evidence="2 3">
    <name type="scientific">Armillaria tabescens</name>
    <name type="common">Ringless honey mushroom</name>
    <name type="synonym">Agaricus tabescens</name>
    <dbReference type="NCBI Taxonomy" id="1929756"/>
    <lineage>
        <taxon>Eukaryota</taxon>
        <taxon>Fungi</taxon>
        <taxon>Dikarya</taxon>
        <taxon>Basidiomycota</taxon>
        <taxon>Agaricomycotina</taxon>
        <taxon>Agaricomycetes</taxon>
        <taxon>Agaricomycetidae</taxon>
        <taxon>Agaricales</taxon>
        <taxon>Marasmiineae</taxon>
        <taxon>Physalacriaceae</taxon>
        <taxon>Desarmillaria</taxon>
    </lineage>
</organism>
<dbReference type="RefSeq" id="XP_060328879.1">
    <property type="nucleotide sequence ID" value="XM_060482603.1"/>
</dbReference>
<dbReference type="EMBL" id="JAUEPS010000025">
    <property type="protein sequence ID" value="KAK0455369.1"/>
    <property type="molecule type" value="Genomic_DNA"/>
</dbReference>
<accession>A0AA39K6B1</accession>
<comment type="caution">
    <text evidence="2">The sequence shown here is derived from an EMBL/GenBank/DDBJ whole genome shotgun (WGS) entry which is preliminary data.</text>
</comment>
<sequence length="149" mass="16921">MSTVSTHIKSPPHKLRSISCDDDFSIIFHPFFLRLEAFESPSSWLQTDPLFAKIGHFIAELWQDLCFGRGWRAYSRYLGFGWVLPYILVSIICYHLTVQSISFSLFDRFPSFLGRSKALVNTFQTTPAQPHGVSPCSGSVTITIDRLVT</sequence>